<dbReference type="PANTHER" id="PTHR43800">
    <property type="entry name" value="PEPTIDYL-LYSINE N-ACETYLTRANSFERASE YJAB"/>
    <property type="match status" value="1"/>
</dbReference>
<dbReference type="InterPro" id="IPR000182">
    <property type="entry name" value="GNAT_dom"/>
</dbReference>
<dbReference type="Gene3D" id="3.40.630.30">
    <property type="match status" value="1"/>
</dbReference>
<accession>A0A0F5QIV5</accession>
<dbReference type="PATRIC" id="fig|1293439.3.peg.2736"/>
<organism evidence="4 5">
    <name type="scientific">Devosia epidermidihirudinis</name>
    <dbReference type="NCBI Taxonomy" id="1293439"/>
    <lineage>
        <taxon>Bacteria</taxon>
        <taxon>Pseudomonadati</taxon>
        <taxon>Pseudomonadota</taxon>
        <taxon>Alphaproteobacteria</taxon>
        <taxon>Hyphomicrobiales</taxon>
        <taxon>Devosiaceae</taxon>
        <taxon>Devosia</taxon>
    </lineage>
</organism>
<evidence type="ECO:0000313" key="5">
    <source>
        <dbReference type="Proteomes" id="UP000033411"/>
    </source>
</evidence>
<dbReference type="NCBIfam" id="NF007807">
    <property type="entry name" value="PRK10514.1"/>
    <property type="match status" value="1"/>
</dbReference>
<dbReference type="InterPro" id="IPR016181">
    <property type="entry name" value="Acyl_CoA_acyltransferase"/>
</dbReference>
<protein>
    <submittedName>
        <fullName evidence="4">Acetyltransferase</fullName>
    </submittedName>
</protein>
<keyword evidence="1 4" id="KW-0808">Transferase</keyword>
<evidence type="ECO:0000259" key="3">
    <source>
        <dbReference type="PROSITE" id="PS51186"/>
    </source>
</evidence>
<name>A0A0F5QIV5_9HYPH</name>
<dbReference type="CDD" id="cd04301">
    <property type="entry name" value="NAT_SF"/>
    <property type="match status" value="1"/>
</dbReference>
<dbReference type="SUPFAM" id="SSF55729">
    <property type="entry name" value="Acyl-CoA N-acyltransferases (Nat)"/>
    <property type="match status" value="1"/>
</dbReference>
<comment type="caution">
    <text evidence="4">The sequence shown here is derived from an EMBL/GenBank/DDBJ whole genome shotgun (WGS) entry which is preliminary data.</text>
</comment>
<evidence type="ECO:0000313" key="4">
    <source>
        <dbReference type="EMBL" id="KKC40927.1"/>
    </source>
</evidence>
<dbReference type="Pfam" id="PF13673">
    <property type="entry name" value="Acetyltransf_10"/>
    <property type="match status" value="1"/>
</dbReference>
<dbReference type="GO" id="GO:0016747">
    <property type="term" value="F:acyltransferase activity, transferring groups other than amino-acyl groups"/>
    <property type="evidence" value="ECO:0007669"/>
    <property type="project" value="InterPro"/>
</dbReference>
<gene>
    <name evidence="4" type="ORF">WH87_01855</name>
</gene>
<dbReference type="EMBL" id="LANJ01000004">
    <property type="protein sequence ID" value="KKC40927.1"/>
    <property type="molecule type" value="Genomic_DNA"/>
</dbReference>
<dbReference type="PROSITE" id="PS51186">
    <property type="entry name" value="GNAT"/>
    <property type="match status" value="1"/>
</dbReference>
<reference evidence="4 5" key="1">
    <citation type="submission" date="2015-03" db="EMBL/GenBank/DDBJ databases">
        <authorList>
            <person name="Lepp D."/>
            <person name="Hassan Y.I."/>
            <person name="Li X.-Z."/>
            <person name="Zhou T."/>
        </authorList>
    </citation>
    <scope>NUCLEOTIDE SEQUENCE [LARGE SCALE GENOMIC DNA]</scope>
    <source>
        <strain evidence="4 5">E84</strain>
    </source>
</reference>
<dbReference type="Proteomes" id="UP000033411">
    <property type="component" value="Unassembled WGS sequence"/>
</dbReference>
<evidence type="ECO:0000256" key="2">
    <source>
        <dbReference type="ARBA" id="ARBA00023315"/>
    </source>
</evidence>
<dbReference type="OrthoDB" id="9805924at2"/>
<dbReference type="RefSeq" id="WP_046140074.1">
    <property type="nucleotide sequence ID" value="NZ_LANJ01000004.1"/>
</dbReference>
<evidence type="ECO:0000256" key="1">
    <source>
        <dbReference type="ARBA" id="ARBA00022679"/>
    </source>
</evidence>
<dbReference type="STRING" id="1293439.WH87_01855"/>
<dbReference type="PANTHER" id="PTHR43800:SF1">
    <property type="entry name" value="PEPTIDYL-LYSINE N-ACETYLTRANSFERASE YJAB"/>
    <property type="match status" value="1"/>
</dbReference>
<keyword evidence="2" id="KW-0012">Acyltransferase</keyword>
<keyword evidence="5" id="KW-1185">Reference proteome</keyword>
<sequence length="146" mass="16112">MTTLRKSTAGDGEAVLDIWRRAVDATHDFLSPEDRQAIEAEVVSFLPHVELDLAVDDNDRPCGFMFLTPGRMEALFIDPDMRGTGIGRMLVAAAVQQFPGLATEVNAQNAQAAGFYQRLGFVETGRSQLDGQGRPYPLIHLRHRSD</sequence>
<dbReference type="AlphaFoldDB" id="A0A0F5QIV5"/>
<feature type="domain" description="N-acetyltransferase" evidence="3">
    <location>
        <begin position="2"/>
        <end position="146"/>
    </location>
</feature>
<proteinExistence type="predicted"/>